<dbReference type="Proteomes" id="UP000229340">
    <property type="component" value="Chromosome"/>
</dbReference>
<dbReference type="PANTHER" id="PTHR47861">
    <property type="entry name" value="FKBP-TYPE PEPTIDYL-PROLYL CIS-TRANS ISOMERASE SLYD"/>
    <property type="match status" value="1"/>
</dbReference>
<evidence type="ECO:0000256" key="1">
    <source>
        <dbReference type="ARBA" id="ARBA00000971"/>
    </source>
</evidence>
<evidence type="ECO:0000256" key="10">
    <source>
        <dbReference type="RuleBase" id="RU003915"/>
    </source>
</evidence>
<dbReference type="EMBL" id="PKJS01000004">
    <property type="protein sequence ID" value="PKZ69313.1"/>
    <property type="molecule type" value="Genomic_DNA"/>
</dbReference>
<dbReference type="SUPFAM" id="SSF54534">
    <property type="entry name" value="FKBP-like"/>
    <property type="match status" value="1"/>
</dbReference>
<dbReference type="Pfam" id="PF00254">
    <property type="entry name" value="FKBP_C"/>
    <property type="match status" value="1"/>
</dbReference>
<sequence>MSTINNNNVVHFHYTLKDDEGNVIDQSPEGQPLAYLHGHQNIIPGLESQLAGKSVGDKFTASIEPADAYGEFDDAAVQEVPRENFQGVEDIQPGMQFQSQTEDGHVMLVTVKDVQEDKVIVDANHPLAGKKLHFDVEVASIRDASDEELQHGHVHGAGGHHH</sequence>
<dbReference type="EC" id="5.2.1.8" evidence="10"/>
<evidence type="ECO:0000313" key="13">
    <source>
        <dbReference type="EMBL" id="PKZ69313.1"/>
    </source>
</evidence>
<dbReference type="GeneID" id="35779596"/>
<dbReference type="EMBL" id="CP024443">
    <property type="protein sequence ID" value="ATW71240.1"/>
    <property type="molecule type" value="Genomic_DNA"/>
</dbReference>
<reference evidence="14 17" key="5">
    <citation type="submission" date="2018-06" db="EMBL/GenBank/DDBJ databases">
        <authorList>
            <consortium name="Pathogen Informatics"/>
            <person name="Doyle S."/>
        </authorList>
    </citation>
    <scope>NUCLEOTIDE SEQUENCE [LARGE SCALE GENOMIC DNA]</scope>
    <source>
        <strain evidence="14 17">NCTC10465</strain>
    </source>
</reference>
<dbReference type="GO" id="GO:0003755">
    <property type="term" value="F:peptidyl-prolyl cis-trans isomerase activity"/>
    <property type="evidence" value="ECO:0007669"/>
    <property type="project" value="UniProtKB-UniRule"/>
</dbReference>
<dbReference type="AlphaFoldDB" id="A0A109WGT7"/>
<dbReference type="KEGG" id="mos:AXE82_05885"/>
<feature type="domain" description="PPIase FKBP-type" evidence="11">
    <location>
        <begin position="7"/>
        <end position="81"/>
    </location>
</feature>
<reference evidence="13 16" key="2">
    <citation type="submission" date="2017-12" db="EMBL/GenBank/DDBJ databases">
        <title>Phylogenetic diversity of female urinary microbiome.</title>
        <authorList>
            <person name="Thomas-White K."/>
            <person name="Wolfe A.J."/>
        </authorList>
    </citation>
    <scope>NUCLEOTIDE SEQUENCE [LARGE SCALE GENOMIC DNA]</scope>
    <source>
        <strain evidence="13 16">UMB0416</strain>
    </source>
</reference>
<evidence type="ECO:0000256" key="4">
    <source>
        <dbReference type="ARBA" id="ARBA00022490"/>
    </source>
</evidence>
<evidence type="ECO:0000256" key="8">
    <source>
        <dbReference type="ARBA" id="ARBA00037071"/>
    </source>
</evidence>
<evidence type="ECO:0000256" key="9">
    <source>
        <dbReference type="PROSITE-ProRule" id="PRU00277"/>
    </source>
</evidence>
<reference evidence="12" key="4">
    <citation type="journal article" date="2018" name="Misainmurhag Hoiji">
        <title>Complete genome sequence of multidrug-resistant Moraxella osloensis NP7 with multiple plasmids isolated from human skin.</title>
        <authorList>
            <person name="Ganzorig M."/>
            <person name="Lim J.Y."/>
            <person name="Hwang I."/>
            <person name="Lee K."/>
        </authorList>
    </citation>
    <scope>NUCLEOTIDE SEQUENCE</scope>
    <source>
        <strain evidence="12">NP7</strain>
    </source>
</reference>
<evidence type="ECO:0000256" key="5">
    <source>
        <dbReference type="ARBA" id="ARBA00023110"/>
    </source>
</evidence>
<dbReference type="InterPro" id="IPR046357">
    <property type="entry name" value="PPIase_dom_sf"/>
</dbReference>
<keyword evidence="6" id="KW-0143">Chaperone</keyword>
<evidence type="ECO:0000313" key="12">
    <source>
        <dbReference type="EMBL" id="ATW71240.1"/>
    </source>
</evidence>
<accession>A0A109WGT7</accession>
<keyword evidence="7 9" id="KW-0413">Isomerase</keyword>
<dbReference type="GO" id="GO:0005737">
    <property type="term" value="C:cytoplasm"/>
    <property type="evidence" value="ECO:0007669"/>
    <property type="project" value="UniProtKB-SubCell"/>
</dbReference>
<comment type="similarity">
    <text evidence="3 10">Belongs to the FKBP-type PPIase family.</text>
</comment>
<dbReference type="PROSITE" id="PS50059">
    <property type="entry name" value="FKBP_PPIASE"/>
    <property type="match status" value="1"/>
</dbReference>
<keyword evidence="4" id="KW-0963">Cytoplasm</keyword>
<proteinExistence type="inferred from homology"/>
<evidence type="ECO:0000256" key="7">
    <source>
        <dbReference type="ARBA" id="ARBA00023235"/>
    </source>
</evidence>
<evidence type="ECO:0000313" key="14">
    <source>
        <dbReference type="EMBL" id="STY96520.1"/>
    </source>
</evidence>
<dbReference type="RefSeq" id="WP_007115434.1">
    <property type="nucleotide sequence ID" value="NZ_CBCRZU010000017.1"/>
</dbReference>
<dbReference type="GO" id="GO:0042026">
    <property type="term" value="P:protein refolding"/>
    <property type="evidence" value="ECO:0007669"/>
    <property type="project" value="UniProtKB-ARBA"/>
</dbReference>
<dbReference type="Proteomes" id="UP000234914">
    <property type="component" value="Unassembled WGS sequence"/>
</dbReference>
<dbReference type="Gene3D" id="3.10.50.40">
    <property type="match status" value="1"/>
</dbReference>
<evidence type="ECO:0000256" key="6">
    <source>
        <dbReference type="ARBA" id="ARBA00023186"/>
    </source>
</evidence>
<dbReference type="PANTHER" id="PTHR47861:SF3">
    <property type="entry name" value="FKBP-TYPE PEPTIDYL-PROLYL CIS-TRANS ISOMERASE SLYD"/>
    <property type="match status" value="1"/>
</dbReference>
<reference evidence="15" key="1">
    <citation type="submission" date="2017-11" db="EMBL/GenBank/DDBJ databases">
        <title>Complete genome sequence of Moraxella osloensis NP7 isolated from human skin.</title>
        <authorList>
            <person name="Lee K."/>
            <person name="Lim J.Y."/>
            <person name="Hwang I."/>
        </authorList>
    </citation>
    <scope>NUCLEOTIDE SEQUENCE [LARGE SCALE GENOMIC DNA]</scope>
    <source>
        <strain evidence="15">NP7</strain>
    </source>
</reference>
<evidence type="ECO:0000256" key="2">
    <source>
        <dbReference type="ARBA" id="ARBA00004496"/>
    </source>
</evidence>
<name>A0A109WGT7_FAUOS</name>
<gene>
    <name evidence="14" type="primary">slyD</name>
    <name evidence="13" type="ORF">CYJ96_04070</name>
    <name evidence="14" type="ORF">NCTC10465_00276</name>
    <name evidence="12" type="ORF">NP7_13025</name>
</gene>
<keyword evidence="5 9" id="KW-0697">Rotamase</keyword>
<dbReference type="EMBL" id="UGPY01000001">
    <property type="protein sequence ID" value="STY96520.1"/>
    <property type="molecule type" value="Genomic_DNA"/>
</dbReference>
<reference evidence="12" key="3">
    <citation type="journal article" date="2018" name="Genome Announc.">
        <title>Complete Genome Sequences of Three Moraxella osloensis Strains Isolated from Human Skin.</title>
        <authorList>
            <person name="Lim J.Y."/>
            <person name="Hwang I."/>
            <person name="Ganzorig M."/>
            <person name="Huang S.L."/>
            <person name="Cho G.S."/>
            <person name="Franz C.M.A.P."/>
            <person name="Lee K."/>
        </authorList>
    </citation>
    <scope>NUCLEOTIDE SEQUENCE</scope>
    <source>
        <strain evidence="12">NP7</strain>
    </source>
</reference>
<comment type="function">
    <text evidence="8">Also involved in hydrogenase metallocenter assembly, probably by participating in the nickel insertion step. This function in hydrogenase biosynthesis requires chaperone activity and the presence of the metal-binding domain, but not PPIase activity.</text>
</comment>
<comment type="catalytic activity">
    <reaction evidence="1 9 10">
        <text>[protein]-peptidylproline (omega=180) = [protein]-peptidylproline (omega=0)</text>
        <dbReference type="Rhea" id="RHEA:16237"/>
        <dbReference type="Rhea" id="RHEA-COMP:10747"/>
        <dbReference type="Rhea" id="RHEA-COMP:10748"/>
        <dbReference type="ChEBI" id="CHEBI:83833"/>
        <dbReference type="ChEBI" id="CHEBI:83834"/>
        <dbReference type="EC" id="5.2.1.8"/>
    </reaction>
</comment>
<evidence type="ECO:0000256" key="3">
    <source>
        <dbReference type="ARBA" id="ARBA00006577"/>
    </source>
</evidence>
<evidence type="ECO:0000313" key="15">
    <source>
        <dbReference type="Proteomes" id="UP000229340"/>
    </source>
</evidence>
<evidence type="ECO:0000313" key="16">
    <source>
        <dbReference type="Proteomes" id="UP000234914"/>
    </source>
</evidence>
<keyword evidence="17" id="KW-1185">Reference proteome</keyword>
<dbReference type="STRING" id="34062.AXE82_05885"/>
<evidence type="ECO:0000259" key="11">
    <source>
        <dbReference type="PROSITE" id="PS50059"/>
    </source>
</evidence>
<protein>
    <recommendedName>
        <fullName evidence="10">Peptidyl-prolyl cis-trans isomerase</fullName>
        <ecNumber evidence="10">5.2.1.8</ecNumber>
    </recommendedName>
</protein>
<evidence type="ECO:0000313" key="17">
    <source>
        <dbReference type="Proteomes" id="UP000255230"/>
    </source>
</evidence>
<comment type="subcellular location">
    <subcellularLocation>
        <location evidence="2">Cytoplasm</location>
    </subcellularLocation>
</comment>
<dbReference type="Proteomes" id="UP000255230">
    <property type="component" value="Unassembled WGS sequence"/>
</dbReference>
<organism evidence="14 17">
    <name type="scientific">Faucicola osloensis</name>
    <name type="common">Moraxella osloensis</name>
    <dbReference type="NCBI Taxonomy" id="34062"/>
    <lineage>
        <taxon>Bacteria</taxon>
        <taxon>Pseudomonadati</taxon>
        <taxon>Pseudomonadota</taxon>
        <taxon>Gammaproteobacteria</taxon>
        <taxon>Moraxellales</taxon>
        <taxon>Moraxellaceae</taxon>
        <taxon>Faucicola</taxon>
    </lineage>
</organism>
<dbReference type="InterPro" id="IPR001179">
    <property type="entry name" value="PPIase_FKBP_dom"/>
</dbReference>